<name>A0ABR2LIR3_9ASPA</name>
<accession>A0ABR2LIR3</accession>
<organism evidence="1 2">
    <name type="scientific">Platanthera guangdongensis</name>
    <dbReference type="NCBI Taxonomy" id="2320717"/>
    <lineage>
        <taxon>Eukaryota</taxon>
        <taxon>Viridiplantae</taxon>
        <taxon>Streptophyta</taxon>
        <taxon>Embryophyta</taxon>
        <taxon>Tracheophyta</taxon>
        <taxon>Spermatophyta</taxon>
        <taxon>Magnoliopsida</taxon>
        <taxon>Liliopsida</taxon>
        <taxon>Asparagales</taxon>
        <taxon>Orchidaceae</taxon>
        <taxon>Orchidoideae</taxon>
        <taxon>Orchideae</taxon>
        <taxon>Orchidinae</taxon>
        <taxon>Platanthera</taxon>
    </lineage>
</organism>
<evidence type="ECO:0000313" key="1">
    <source>
        <dbReference type="EMBL" id="KAK8941609.1"/>
    </source>
</evidence>
<proteinExistence type="predicted"/>
<sequence>MNPQQDFGFGGGCEVGLGTRHSPLAQAASTRRNWALATRFLATSEWELTYSTHRRPLNRRAASTRRNWALATRFLATSEWELAYSTRRRPLNRRVADATEAGNSPLATGLGLLGAITSYIAITRGGVTTCPRLPDPPDPHSIANSDFIGNISDNLTASERSRFPSQKEWPLDDLFKRHHMAILLSLGDMSSGGRLTKSAPLNYSCTTNLHVVFCHVEHYHHAISLSLAVANQLHRFVDCIALTTISSGIAITSVRSRKLCPERVDNTLAMSLAKLSLDAARNNSNCSLESWDDGRGLGQCPSGREMEEGGPELLPMVGGDGRQNLGGTVRNMRWFPN</sequence>
<dbReference type="EMBL" id="JBBWWR010000019">
    <property type="protein sequence ID" value="KAK8941609.1"/>
    <property type="molecule type" value="Genomic_DNA"/>
</dbReference>
<keyword evidence="2" id="KW-1185">Reference proteome</keyword>
<evidence type="ECO:0000313" key="2">
    <source>
        <dbReference type="Proteomes" id="UP001412067"/>
    </source>
</evidence>
<comment type="caution">
    <text evidence="1">The sequence shown here is derived from an EMBL/GenBank/DDBJ whole genome shotgun (WGS) entry which is preliminary data.</text>
</comment>
<reference evidence="1 2" key="1">
    <citation type="journal article" date="2022" name="Nat. Plants">
        <title>Genomes of leafy and leafless Platanthera orchids illuminate the evolution of mycoheterotrophy.</title>
        <authorList>
            <person name="Li M.H."/>
            <person name="Liu K.W."/>
            <person name="Li Z."/>
            <person name="Lu H.C."/>
            <person name="Ye Q.L."/>
            <person name="Zhang D."/>
            <person name="Wang J.Y."/>
            <person name="Li Y.F."/>
            <person name="Zhong Z.M."/>
            <person name="Liu X."/>
            <person name="Yu X."/>
            <person name="Liu D.K."/>
            <person name="Tu X.D."/>
            <person name="Liu B."/>
            <person name="Hao Y."/>
            <person name="Liao X.Y."/>
            <person name="Jiang Y.T."/>
            <person name="Sun W.H."/>
            <person name="Chen J."/>
            <person name="Chen Y.Q."/>
            <person name="Ai Y."/>
            <person name="Zhai J.W."/>
            <person name="Wu S.S."/>
            <person name="Zhou Z."/>
            <person name="Hsiao Y.Y."/>
            <person name="Wu W.L."/>
            <person name="Chen Y.Y."/>
            <person name="Lin Y.F."/>
            <person name="Hsu J.L."/>
            <person name="Li C.Y."/>
            <person name="Wang Z.W."/>
            <person name="Zhao X."/>
            <person name="Zhong W.Y."/>
            <person name="Ma X.K."/>
            <person name="Ma L."/>
            <person name="Huang J."/>
            <person name="Chen G.Z."/>
            <person name="Huang M.Z."/>
            <person name="Huang L."/>
            <person name="Peng D.H."/>
            <person name="Luo Y.B."/>
            <person name="Zou S.Q."/>
            <person name="Chen S.P."/>
            <person name="Lan S."/>
            <person name="Tsai W.C."/>
            <person name="Van de Peer Y."/>
            <person name="Liu Z.J."/>
        </authorList>
    </citation>
    <scope>NUCLEOTIDE SEQUENCE [LARGE SCALE GENOMIC DNA]</scope>
    <source>
        <strain evidence="1">Lor288</strain>
    </source>
</reference>
<gene>
    <name evidence="1" type="ORF">KSP40_PGU000748</name>
</gene>
<dbReference type="Proteomes" id="UP001412067">
    <property type="component" value="Unassembled WGS sequence"/>
</dbReference>
<protein>
    <submittedName>
        <fullName evidence="1">Uncharacterized protein</fullName>
    </submittedName>
</protein>